<evidence type="ECO:0000256" key="1">
    <source>
        <dbReference type="SAM" id="Phobius"/>
    </source>
</evidence>
<dbReference type="Proteomes" id="UP000317722">
    <property type="component" value="Unassembled WGS sequence"/>
</dbReference>
<keyword evidence="3" id="KW-1185">Reference proteome</keyword>
<keyword evidence="1" id="KW-0812">Transmembrane</keyword>
<protein>
    <submittedName>
        <fullName evidence="2">DUF2568 domain-containing protein</fullName>
    </submittedName>
</protein>
<proteinExistence type="predicted"/>
<feature type="transmembrane region" description="Helical" evidence="1">
    <location>
        <begin position="21"/>
        <end position="48"/>
    </location>
</feature>
<dbReference type="EMBL" id="RCZM01000003">
    <property type="protein sequence ID" value="TPG17262.1"/>
    <property type="molecule type" value="Genomic_DNA"/>
</dbReference>
<dbReference type="InterPro" id="IPR021214">
    <property type="entry name" value="DUF2568"/>
</dbReference>
<dbReference type="OrthoDB" id="4556415at2"/>
<feature type="transmembrane region" description="Helical" evidence="1">
    <location>
        <begin position="54"/>
        <end position="72"/>
    </location>
</feature>
<name>A0A502CX95_9MICO</name>
<sequence>MPRGPGATASRRMAGPPCESWRMVAVGWLVLALVFVDELLAAAAAAVWGNHESGVLLAIVMALVVVAVWWIFASPKAPLGGPVVRPVTKVLVFGLASLGLWGAGHHGWAVTFLVFSVVVNGLALLPSIQALVPDAEARGGRSA</sequence>
<keyword evidence="1" id="KW-1133">Transmembrane helix</keyword>
<reference evidence="2 3" key="1">
    <citation type="journal article" date="2019" name="Environ. Microbiol.">
        <title>Species interactions and distinct microbial communities in high Arctic permafrost affected cryosols are associated with the CH4 and CO2 gas fluxes.</title>
        <authorList>
            <person name="Altshuler I."/>
            <person name="Hamel J."/>
            <person name="Turney S."/>
            <person name="Magnuson E."/>
            <person name="Levesque R."/>
            <person name="Greer C."/>
            <person name="Whyte L.G."/>
        </authorList>
    </citation>
    <scope>NUCLEOTIDE SEQUENCE [LARGE SCALE GENOMIC DNA]</scope>
    <source>
        <strain evidence="2 3">S9.3A</strain>
    </source>
</reference>
<comment type="caution">
    <text evidence="2">The sequence shown here is derived from an EMBL/GenBank/DDBJ whole genome shotgun (WGS) entry which is preliminary data.</text>
</comment>
<accession>A0A502CX95</accession>
<dbReference type="AlphaFoldDB" id="A0A502CX95"/>
<organism evidence="2 3">
    <name type="scientific">Pedococcus bigeumensis</name>
    <dbReference type="NCBI Taxonomy" id="433644"/>
    <lineage>
        <taxon>Bacteria</taxon>
        <taxon>Bacillati</taxon>
        <taxon>Actinomycetota</taxon>
        <taxon>Actinomycetes</taxon>
        <taxon>Micrococcales</taxon>
        <taxon>Intrasporangiaceae</taxon>
        <taxon>Pedococcus</taxon>
    </lineage>
</organism>
<evidence type="ECO:0000313" key="2">
    <source>
        <dbReference type="EMBL" id="TPG17262.1"/>
    </source>
</evidence>
<keyword evidence="1" id="KW-0472">Membrane</keyword>
<feature type="transmembrane region" description="Helical" evidence="1">
    <location>
        <begin position="109"/>
        <end position="132"/>
    </location>
</feature>
<dbReference type="Pfam" id="PF10823">
    <property type="entry name" value="DUF2568"/>
    <property type="match status" value="1"/>
</dbReference>
<feature type="transmembrane region" description="Helical" evidence="1">
    <location>
        <begin position="84"/>
        <end position="103"/>
    </location>
</feature>
<evidence type="ECO:0000313" key="3">
    <source>
        <dbReference type="Proteomes" id="UP000317722"/>
    </source>
</evidence>
<gene>
    <name evidence="2" type="ORF">EAH86_10940</name>
</gene>